<dbReference type="GO" id="GO:0046872">
    <property type="term" value="F:metal ion binding"/>
    <property type="evidence" value="ECO:0007669"/>
    <property type="project" value="InterPro"/>
</dbReference>
<comment type="similarity">
    <text evidence="1">Belongs to the bacterial solute-binding protein 9 family.</text>
</comment>
<dbReference type="Gene3D" id="3.40.50.1980">
    <property type="entry name" value="Nitrogenase molybdenum iron protein domain"/>
    <property type="match status" value="2"/>
</dbReference>
<protein>
    <submittedName>
        <fullName evidence="5">Zinc transport system substrate-binding protein</fullName>
    </submittedName>
</protein>
<sequence length="458" mass="50584">MDLTRRSVLKRSAGAVSLGAFAGCLSSPDSGGGEGGYASFFALWDWANQVGGDEMAFENPIDAGEMGHGWEPDGNLAPEIASSEAFVYLDTPEFSWAQDIVSDLERDYDDSVTVIDGLEGLGPYLLPFDAEPVPEPDTDHDFVLEDLQLDEFDHVDLRSNEVLGYWHIEHWHGGIPDVPLDESVPIGVVIEDTEGRVLPLGADEQFQLDARLADGAEDGVVEIESNGDHVAFHGTALGSTAVILQLRRDGEVVFETDEEALGVDVVEELSEGADEFHDPHVWVDPVLAQRIVETIADALTETDPDNEDTYRENATAYIEQLSAIDDQLRELTETAQRDVAVFVGHDSFQYLEHRYGFDFRTPVGISPNERMSPSAVADLIDVIETHDINTILYDPFETGSQDEIPSEAQTLLEESDATNAEPITPMSGTTREWQERDWGYLEQMREINIPSLQQALDE</sequence>
<dbReference type="PANTHER" id="PTHR42953:SF3">
    <property type="entry name" value="HIGH-AFFINITY ZINC UPTAKE SYSTEM PROTEIN ZNUA"/>
    <property type="match status" value="1"/>
</dbReference>
<proteinExistence type="inferred from homology"/>
<dbReference type="PANTHER" id="PTHR42953">
    <property type="entry name" value="HIGH-AFFINITY ZINC UPTAKE SYSTEM PROTEIN ZNUA-RELATED"/>
    <property type="match status" value="1"/>
</dbReference>
<keyword evidence="2" id="KW-0813">Transport</keyword>
<dbReference type="GO" id="GO:0030001">
    <property type="term" value="P:metal ion transport"/>
    <property type="evidence" value="ECO:0007669"/>
    <property type="project" value="InterPro"/>
</dbReference>
<evidence type="ECO:0000256" key="4">
    <source>
        <dbReference type="SAM" id="MobiDB-lite"/>
    </source>
</evidence>
<evidence type="ECO:0000256" key="3">
    <source>
        <dbReference type="ARBA" id="ARBA00022729"/>
    </source>
</evidence>
<evidence type="ECO:0000313" key="5">
    <source>
        <dbReference type="EMBL" id="SIR89052.1"/>
    </source>
</evidence>
<reference evidence="6" key="1">
    <citation type="submission" date="2017-01" db="EMBL/GenBank/DDBJ databases">
        <authorList>
            <person name="Varghese N."/>
            <person name="Submissions S."/>
        </authorList>
    </citation>
    <scope>NUCLEOTIDE SEQUENCE [LARGE SCALE GENOMIC DNA]</scope>
    <source>
        <strain evidence="6">type strain: HArc-</strain>
    </source>
</reference>
<dbReference type="STRING" id="308853.SAMN05421752_104240"/>
<dbReference type="AlphaFoldDB" id="A0A1N7ELW3"/>
<accession>A0A1N7ELW3</accession>
<dbReference type="Proteomes" id="UP000185936">
    <property type="component" value="Unassembled WGS sequence"/>
</dbReference>
<dbReference type="PROSITE" id="PS51318">
    <property type="entry name" value="TAT"/>
    <property type="match status" value="1"/>
</dbReference>
<keyword evidence="6" id="KW-1185">Reference proteome</keyword>
<keyword evidence="3" id="KW-0732">Signal</keyword>
<gene>
    <name evidence="5" type="ORF">SAMN05421752_104240</name>
</gene>
<dbReference type="RefSeq" id="WP_076608641.1">
    <property type="nucleotide sequence ID" value="NZ_FTNR01000004.1"/>
</dbReference>
<organism evidence="5 6">
    <name type="scientific">Natronorubrum thiooxidans</name>
    <dbReference type="NCBI Taxonomy" id="308853"/>
    <lineage>
        <taxon>Archaea</taxon>
        <taxon>Methanobacteriati</taxon>
        <taxon>Methanobacteriota</taxon>
        <taxon>Stenosarchaea group</taxon>
        <taxon>Halobacteria</taxon>
        <taxon>Halobacteriales</taxon>
        <taxon>Natrialbaceae</taxon>
        <taxon>Natronorubrum</taxon>
    </lineage>
</organism>
<dbReference type="PROSITE" id="PS51257">
    <property type="entry name" value="PROKAR_LIPOPROTEIN"/>
    <property type="match status" value="1"/>
</dbReference>
<evidence type="ECO:0000256" key="2">
    <source>
        <dbReference type="ARBA" id="ARBA00022448"/>
    </source>
</evidence>
<dbReference type="OrthoDB" id="50488at2157"/>
<evidence type="ECO:0000256" key="1">
    <source>
        <dbReference type="ARBA" id="ARBA00011028"/>
    </source>
</evidence>
<dbReference type="SUPFAM" id="SSF53807">
    <property type="entry name" value="Helical backbone' metal receptor"/>
    <property type="match status" value="1"/>
</dbReference>
<dbReference type="Pfam" id="PF01297">
    <property type="entry name" value="ZnuA"/>
    <property type="match status" value="1"/>
</dbReference>
<name>A0A1N7ELW3_9EURY</name>
<evidence type="ECO:0000313" key="6">
    <source>
        <dbReference type="Proteomes" id="UP000185936"/>
    </source>
</evidence>
<feature type="region of interest" description="Disordered" evidence="4">
    <location>
        <begin position="413"/>
        <end position="432"/>
    </location>
</feature>
<dbReference type="InterPro" id="IPR006311">
    <property type="entry name" value="TAT_signal"/>
</dbReference>
<dbReference type="InterPro" id="IPR006127">
    <property type="entry name" value="ZnuA-like"/>
</dbReference>
<dbReference type="EMBL" id="FTNR01000004">
    <property type="protein sequence ID" value="SIR89052.1"/>
    <property type="molecule type" value="Genomic_DNA"/>
</dbReference>
<dbReference type="InterPro" id="IPR050492">
    <property type="entry name" value="Bact_metal-bind_prot9"/>
</dbReference>